<dbReference type="AlphaFoldDB" id="A0A834ISM1"/>
<dbReference type="EMBL" id="JAACXV010000127">
    <property type="protein sequence ID" value="KAF7283225.1"/>
    <property type="molecule type" value="Genomic_DNA"/>
</dbReference>
<keyword evidence="2" id="KW-1185">Reference proteome</keyword>
<name>A0A834ISM1_RHYFE</name>
<reference evidence="1" key="1">
    <citation type="submission" date="2020-08" db="EMBL/GenBank/DDBJ databases">
        <title>Genome sequencing and assembly of the red palm weevil Rhynchophorus ferrugineus.</title>
        <authorList>
            <person name="Dias G.B."/>
            <person name="Bergman C.M."/>
            <person name="Manee M."/>
        </authorList>
    </citation>
    <scope>NUCLEOTIDE SEQUENCE</scope>
    <source>
        <strain evidence="1">AA-2017</strain>
        <tissue evidence="1">Whole larva</tissue>
    </source>
</reference>
<dbReference type="Proteomes" id="UP000625711">
    <property type="component" value="Unassembled WGS sequence"/>
</dbReference>
<organism evidence="1 2">
    <name type="scientific">Rhynchophorus ferrugineus</name>
    <name type="common">Red palm weevil</name>
    <name type="synonym">Curculio ferrugineus</name>
    <dbReference type="NCBI Taxonomy" id="354439"/>
    <lineage>
        <taxon>Eukaryota</taxon>
        <taxon>Metazoa</taxon>
        <taxon>Ecdysozoa</taxon>
        <taxon>Arthropoda</taxon>
        <taxon>Hexapoda</taxon>
        <taxon>Insecta</taxon>
        <taxon>Pterygota</taxon>
        <taxon>Neoptera</taxon>
        <taxon>Endopterygota</taxon>
        <taxon>Coleoptera</taxon>
        <taxon>Polyphaga</taxon>
        <taxon>Cucujiformia</taxon>
        <taxon>Curculionidae</taxon>
        <taxon>Dryophthorinae</taxon>
        <taxon>Rhynchophorus</taxon>
    </lineage>
</organism>
<accession>A0A834ISM1</accession>
<evidence type="ECO:0000313" key="2">
    <source>
        <dbReference type="Proteomes" id="UP000625711"/>
    </source>
</evidence>
<evidence type="ECO:0000313" key="1">
    <source>
        <dbReference type="EMBL" id="KAF7283225.1"/>
    </source>
</evidence>
<proteinExistence type="predicted"/>
<protein>
    <submittedName>
        <fullName evidence="1">Uncharacterized protein</fullName>
    </submittedName>
</protein>
<comment type="caution">
    <text evidence="1">The sequence shown here is derived from an EMBL/GenBank/DDBJ whole genome shotgun (WGS) entry which is preliminary data.</text>
</comment>
<gene>
    <name evidence="1" type="ORF">GWI33_001150</name>
</gene>
<sequence length="83" mass="9919">MKLRVENKDGIETKDLNKLWSWPDFEEETDELHRLSQMELSELIRDRDFSKVITMDSSSKSNQGVRPQEFLRQRFKMQISSAK</sequence>